<evidence type="ECO:0000256" key="4">
    <source>
        <dbReference type="ARBA" id="ARBA00022729"/>
    </source>
</evidence>
<feature type="domain" description="Glycoside hydrolase family 31 TIM barrel" evidence="11">
    <location>
        <begin position="289"/>
        <end position="616"/>
    </location>
</feature>
<dbReference type="Gene3D" id="2.60.40.1760">
    <property type="entry name" value="glycosyl hydrolase (family 31)"/>
    <property type="match status" value="1"/>
</dbReference>
<dbReference type="GO" id="GO:0005975">
    <property type="term" value="P:carbohydrate metabolic process"/>
    <property type="evidence" value="ECO:0007669"/>
    <property type="project" value="InterPro"/>
</dbReference>
<comment type="caution">
    <text evidence="14">The sequence shown here is derived from an EMBL/GenBank/DDBJ whole genome shotgun (WGS) entry which is preliminary data.</text>
</comment>
<evidence type="ECO:0000256" key="7">
    <source>
        <dbReference type="ARBA" id="ARBA00023180"/>
    </source>
</evidence>
<dbReference type="GO" id="GO:0005783">
    <property type="term" value="C:endoplasmic reticulum"/>
    <property type="evidence" value="ECO:0007669"/>
    <property type="project" value="UniProtKB-SubCell"/>
</dbReference>
<keyword evidence="4" id="KW-0732">Signal</keyword>
<proteinExistence type="inferred from homology"/>
<dbReference type="VEuPathDB" id="AmoebaDB:KM1_170020"/>
<dbReference type="VEuPathDB" id="AmoebaDB:EHI_052770"/>
<evidence type="ECO:0000256" key="9">
    <source>
        <dbReference type="ARBA" id="ARBA00042895"/>
    </source>
</evidence>
<dbReference type="VEuPathDB" id="AmoebaDB:EHI5A_140560"/>
<dbReference type="InterPro" id="IPR048395">
    <property type="entry name" value="Glyco_hydro_31_C"/>
</dbReference>
<dbReference type="Gene3D" id="3.20.20.80">
    <property type="entry name" value="Glycosidases"/>
    <property type="match status" value="1"/>
</dbReference>
<comment type="similarity">
    <text evidence="3 10">Belongs to the glycosyl hydrolase 31 family.</text>
</comment>
<dbReference type="VEuPathDB" id="AmoebaDB:EHI8A_156270"/>
<evidence type="ECO:0000256" key="8">
    <source>
        <dbReference type="ARBA" id="ARBA00023295"/>
    </source>
</evidence>
<dbReference type="Pfam" id="PF21365">
    <property type="entry name" value="Glyco_hydro_31_3rd"/>
    <property type="match status" value="1"/>
</dbReference>
<organism evidence="14 15">
    <name type="scientific">Entamoeba histolytica</name>
    <dbReference type="NCBI Taxonomy" id="5759"/>
    <lineage>
        <taxon>Eukaryota</taxon>
        <taxon>Amoebozoa</taxon>
        <taxon>Evosea</taxon>
        <taxon>Archamoebae</taxon>
        <taxon>Mastigamoebida</taxon>
        <taxon>Entamoebidae</taxon>
        <taxon>Entamoeba</taxon>
    </lineage>
</organism>
<dbReference type="PANTHER" id="PTHR22762">
    <property type="entry name" value="ALPHA-GLUCOSIDASE"/>
    <property type="match status" value="1"/>
</dbReference>
<dbReference type="CDD" id="cd14752">
    <property type="entry name" value="GH31_N"/>
    <property type="match status" value="1"/>
</dbReference>
<dbReference type="Pfam" id="PF13802">
    <property type="entry name" value="Gal_mutarotas_2"/>
    <property type="match status" value="1"/>
</dbReference>
<comment type="pathway">
    <text evidence="2">Glycan metabolism; N-glycan metabolism.</text>
</comment>
<dbReference type="InterPro" id="IPR011013">
    <property type="entry name" value="Gal_mutarotase_sf_dom"/>
</dbReference>
<keyword evidence="8 10" id="KW-0326">Glycosidase</keyword>
<dbReference type="PANTHER" id="PTHR22762:SF54">
    <property type="entry name" value="BCDNA.GH04962"/>
    <property type="match status" value="1"/>
</dbReference>
<protein>
    <recommendedName>
        <fullName evidence="9">Glucosidase II subunit alpha</fullName>
    </recommendedName>
</protein>
<dbReference type="GO" id="GO:0006491">
    <property type="term" value="P:N-glycan processing"/>
    <property type="evidence" value="ECO:0007669"/>
    <property type="project" value="TreeGrafter"/>
</dbReference>
<dbReference type="SUPFAM" id="SSF51445">
    <property type="entry name" value="(Trans)glycosidases"/>
    <property type="match status" value="1"/>
</dbReference>
<dbReference type="GO" id="GO:0090599">
    <property type="term" value="F:alpha-glucosidase activity"/>
    <property type="evidence" value="ECO:0007669"/>
    <property type="project" value="TreeGrafter"/>
</dbReference>
<dbReference type="InterPro" id="IPR013780">
    <property type="entry name" value="Glyco_hydro_b"/>
</dbReference>
<dbReference type="VEuPathDB" id="AmoebaDB:EHI7A_093080"/>
<dbReference type="InterPro" id="IPR000322">
    <property type="entry name" value="Glyco_hydro_31_TIM"/>
</dbReference>
<dbReference type="GO" id="GO:0030246">
    <property type="term" value="F:carbohydrate binding"/>
    <property type="evidence" value="ECO:0007669"/>
    <property type="project" value="InterPro"/>
</dbReference>
<evidence type="ECO:0000313" key="14">
    <source>
        <dbReference type="EMBL" id="GAT95977.1"/>
    </source>
</evidence>
<evidence type="ECO:0000256" key="10">
    <source>
        <dbReference type="RuleBase" id="RU361185"/>
    </source>
</evidence>
<dbReference type="EMBL" id="BDEQ01000001">
    <property type="protein sequence ID" value="GAT95977.1"/>
    <property type="molecule type" value="Genomic_DNA"/>
</dbReference>
<feature type="domain" description="Glycosyl hydrolase family 31 C-terminal" evidence="13">
    <location>
        <begin position="625"/>
        <end position="711"/>
    </location>
</feature>
<dbReference type="Pfam" id="PF01055">
    <property type="entry name" value="Glyco_hydro_31_2nd"/>
    <property type="match status" value="1"/>
</dbReference>
<dbReference type="InterPro" id="IPR025887">
    <property type="entry name" value="Glyco_hydro_31_N_dom"/>
</dbReference>
<feature type="domain" description="Glycoside hydrolase family 31 N-terminal" evidence="12">
    <location>
        <begin position="107"/>
        <end position="245"/>
    </location>
</feature>
<dbReference type="CDD" id="cd06603">
    <property type="entry name" value="GH31_GANC_GANAB_alpha"/>
    <property type="match status" value="1"/>
</dbReference>
<evidence type="ECO:0000256" key="1">
    <source>
        <dbReference type="ARBA" id="ARBA00004240"/>
    </source>
</evidence>
<reference evidence="14 15" key="1">
    <citation type="submission" date="2016-05" db="EMBL/GenBank/DDBJ databases">
        <title>First whole genome sequencing of Entamoeba histolytica HM1:IMSS-clone-6.</title>
        <authorList>
            <person name="Mukherjee Avik.K."/>
            <person name="Izumyama S."/>
            <person name="Nakada-Tsukui K."/>
            <person name="Nozaki T."/>
        </authorList>
    </citation>
    <scope>NUCLEOTIDE SEQUENCE [LARGE SCALE GENOMIC DNA]</scope>
    <source>
        <strain evidence="14 15">HM1:IMSS clone 6</strain>
    </source>
</reference>
<dbReference type="InterPro" id="IPR017853">
    <property type="entry name" value="GH"/>
</dbReference>
<comment type="subcellular location">
    <subcellularLocation>
        <location evidence="1">Endoplasmic reticulum</location>
    </subcellularLocation>
</comment>
<evidence type="ECO:0000256" key="5">
    <source>
        <dbReference type="ARBA" id="ARBA00022801"/>
    </source>
</evidence>
<evidence type="ECO:0000259" key="11">
    <source>
        <dbReference type="Pfam" id="PF01055"/>
    </source>
</evidence>
<dbReference type="Gene3D" id="2.60.40.1180">
    <property type="entry name" value="Golgi alpha-mannosidase II"/>
    <property type="match status" value="2"/>
</dbReference>
<dbReference type="SUPFAM" id="SSF74650">
    <property type="entry name" value="Galactose mutarotase-like"/>
    <property type="match status" value="1"/>
</dbReference>
<name>A0A5K1TW88_ENTHI</name>
<gene>
    <name evidence="14" type="ORF">CL6EHI_052770</name>
</gene>
<keyword evidence="5 10" id="KW-0378">Hydrolase</keyword>
<evidence type="ECO:0000259" key="12">
    <source>
        <dbReference type="Pfam" id="PF13802"/>
    </source>
</evidence>
<evidence type="ECO:0000256" key="6">
    <source>
        <dbReference type="ARBA" id="ARBA00022824"/>
    </source>
</evidence>
<evidence type="ECO:0000256" key="2">
    <source>
        <dbReference type="ARBA" id="ARBA00004833"/>
    </source>
</evidence>
<dbReference type="Proteomes" id="UP000078387">
    <property type="component" value="Unassembled WGS sequence"/>
</dbReference>
<evidence type="ECO:0000256" key="3">
    <source>
        <dbReference type="ARBA" id="ARBA00007806"/>
    </source>
</evidence>
<keyword evidence="7" id="KW-0325">Glycoprotein</keyword>
<keyword evidence="6" id="KW-0256">Endoplasmic reticulum</keyword>
<dbReference type="OMA" id="NYTASPF"/>
<accession>A0A5K1TW88</accession>
<sequence>MFLFFSIIAFVIAIPNKPPTCSSRSWCNLNRFRPVSHYNADVRSYRYTNNILSFKLKPTWSINKNIQLNIISLGDNQLYIRYTYPSIEHVRFNIPTNTAYKPLKPQEITLISSSAQVANFKAGTTLFSVYKNASVIIDNDLCIGCTGQFLYREDTKSDYYPVGIDVEFPTKRLFGSGKNVHQPLPLTDKSKGAFTEPYHFYASGYTTFPVNSTHPQYGNLPVFISHKGGKSTAVLYTNPTDTFIDHELYNNKAKLLITSEDSDLSFFIISKSSPQELFKSYYSLTGVSFMPPRFSLGFHNSKWGYNSQNIVEGVDNDADKYEFMYDALWLDIEHTQRKRYFTWGSSFPHPLKLQEQLKSKNRYLVTIQDCHIASDNGYYVHDEGKQGNYFIKKGINNTDDYTGECWPLKSNWVDFLSEEARNWWAGLYSFDKYKDTTEIVYAWNDMNEPTEFDVQDLLVKKEAVHKGGILHKNVHNLYGMLQQMSTQKGLLERTNNKYRPFVLTRSYYIGSQKYGAMWTGDSDATWEYLSSQVSQLVNINMLGFLCGGDVGGFAHNPSTELLIRWYQAGALQPFFRQHSSQTASRREPWLFEQSVSDRLKYAVNLRYQMLPYWYSLWYYHRVDYKPVIRAMYYSFPESDDLFDNENQYMIGDALLASPVIQEGETNHQVQIPKGKWYDYFNNSNVYNGPMNLVIPVTLDSIPLFGRGGYIITERMVTKGRKSGTESEKNDYLRVVIYDNMGRAEGKFYTDDGISVDNSDNYVAVTMTMNNYSFDYTVQGDYLYGEFINEFVLVTEKKFTKAFIIRDGEETELKFTQENGRLVITDFNNHFSSQWTHWSIRFE</sequence>
<dbReference type="SUPFAM" id="SSF51011">
    <property type="entry name" value="Glycosyl hydrolase domain"/>
    <property type="match status" value="1"/>
</dbReference>
<dbReference type="AlphaFoldDB" id="A0A5K1TW88"/>
<evidence type="ECO:0000259" key="13">
    <source>
        <dbReference type="Pfam" id="PF21365"/>
    </source>
</evidence>
<evidence type="ECO:0000313" key="15">
    <source>
        <dbReference type="Proteomes" id="UP000078387"/>
    </source>
</evidence>